<keyword evidence="1" id="KW-0812">Transmembrane</keyword>
<dbReference type="AlphaFoldDB" id="A0A438CI43"/>
<dbReference type="EMBL" id="QGNW01002216">
    <property type="protein sequence ID" value="RVW22825.1"/>
    <property type="molecule type" value="Genomic_DNA"/>
</dbReference>
<organism evidence="2 3">
    <name type="scientific">Vitis vinifera</name>
    <name type="common">Grape</name>
    <dbReference type="NCBI Taxonomy" id="29760"/>
    <lineage>
        <taxon>Eukaryota</taxon>
        <taxon>Viridiplantae</taxon>
        <taxon>Streptophyta</taxon>
        <taxon>Embryophyta</taxon>
        <taxon>Tracheophyta</taxon>
        <taxon>Spermatophyta</taxon>
        <taxon>Magnoliopsida</taxon>
        <taxon>eudicotyledons</taxon>
        <taxon>Gunneridae</taxon>
        <taxon>Pentapetalae</taxon>
        <taxon>rosids</taxon>
        <taxon>Vitales</taxon>
        <taxon>Vitaceae</taxon>
        <taxon>Viteae</taxon>
        <taxon>Vitis</taxon>
    </lineage>
</organism>
<proteinExistence type="predicted"/>
<keyword evidence="1" id="KW-0472">Membrane</keyword>
<dbReference type="PANTHER" id="PTHR11863">
    <property type="entry name" value="STEROL DESATURASE"/>
    <property type="match status" value="1"/>
</dbReference>
<comment type="caution">
    <text evidence="2">The sequence shown here is derived from an EMBL/GenBank/DDBJ whole genome shotgun (WGS) entry which is preliminary data.</text>
</comment>
<reference evidence="2 3" key="1">
    <citation type="journal article" date="2018" name="PLoS Genet.">
        <title>Population sequencing reveals clonal diversity and ancestral inbreeding in the grapevine cultivar Chardonnay.</title>
        <authorList>
            <person name="Roach M.J."/>
            <person name="Johnson D.L."/>
            <person name="Bohlmann J."/>
            <person name="van Vuuren H.J."/>
            <person name="Jones S.J."/>
            <person name="Pretorius I.S."/>
            <person name="Schmidt S.A."/>
            <person name="Borneman A.R."/>
        </authorList>
    </citation>
    <scope>NUCLEOTIDE SEQUENCE [LARGE SCALE GENOMIC DNA]</scope>
    <source>
        <strain evidence="3">cv. Chardonnay</strain>
        <tissue evidence="2">Leaf</tissue>
    </source>
</reference>
<evidence type="ECO:0000313" key="3">
    <source>
        <dbReference type="Proteomes" id="UP000288805"/>
    </source>
</evidence>
<evidence type="ECO:0000313" key="2">
    <source>
        <dbReference type="EMBL" id="RVW22825.1"/>
    </source>
</evidence>
<dbReference type="InterPro" id="IPR050307">
    <property type="entry name" value="Sterol_Desaturase_Related"/>
</dbReference>
<keyword evidence="1" id="KW-1133">Transmembrane helix</keyword>
<feature type="transmembrane region" description="Helical" evidence="1">
    <location>
        <begin position="127"/>
        <end position="145"/>
    </location>
</feature>
<evidence type="ECO:0000256" key="1">
    <source>
        <dbReference type="SAM" id="Phobius"/>
    </source>
</evidence>
<dbReference type="Proteomes" id="UP000288805">
    <property type="component" value="Unassembled WGS sequence"/>
</dbReference>
<name>A0A438CI43_VITVI</name>
<sequence length="175" mass="20818">MASKPGILTDWPWTPLGNFKYVVLAPWAIHAIHSFLVKDEKERDVAHFLIFPFLLWRMLHNQLWISLSRHRTAKGNNRIVDKGIEFEQVDRERNWDDQIIFNGIIFYIAYFILPGASHMPLWRVDGVVITILLHTGPVEFLYYWLHRALHHHYLYSRYHSHHHSSIVTEPITCKN</sequence>
<gene>
    <name evidence="2" type="primary">CER1_10</name>
    <name evidence="2" type="ORF">CK203_103194</name>
</gene>
<feature type="transmembrane region" description="Helical" evidence="1">
    <location>
        <begin position="99"/>
        <end position="121"/>
    </location>
</feature>
<protein>
    <submittedName>
        <fullName evidence="2">Protein ECERIFERUM 1</fullName>
    </submittedName>
</protein>
<accession>A0A438CI43</accession>